<evidence type="ECO:0000313" key="3">
    <source>
        <dbReference type="EMBL" id="GGQ05330.1"/>
    </source>
</evidence>
<dbReference type="AlphaFoldDB" id="A0A918EL62"/>
<reference evidence="3" key="1">
    <citation type="journal article" date="2014" name="Int. J. Syst. Evol. Microbiol.">
        <title>Complete genome sequence of Corynebacterium casei LMG S-19264T (=DSM 44701T), isolated from a smear-ripened cheese.</title>
        <authorList>
            <consortium name="US DOE Joint Genome Institute (JGI-PGF)"/>
            <person name="Walter F."/>
            <person name="Albersmeier A."/>
            <person name="Kalinowski J."/>
            <person name="Ruckert C."/>
        </authorList>
    </citation>
    <scope>NUCLEOTIDE SEQUENCE</scope>
    <source>
        <strain evidence="3">JCM 4335</strain>
    </source>
</reference>
<feature type="region of interest" description="Disordered" evidence="1">
    <location>
        <begin position="139"/>
        <end position="160"/>
    </location>
</feature>
<feature type="region of interest" description="Disordered" evidence="1">
    <location>
        <begin position="391"/>
        <end position="411"/>
    </location>
</feature>
<organism evidence="3 4">
    <name type="scientific">Streptomyces roseolilacinus</name>
    <dbReference type="NCBI Taxonomy" id="66904"/>
    <lineage>
        <taxon>Bacteria</taxon>
        <taxon>Bacillati</taxon>
        <taxon>Actinomycetota</taxon>
        <taxon>Actinomycetes</taxon>
        <taxon>Kitasatosporales</taxon>
        <taxon>Streptomycetaceae</taxon>
        <taxon>Streptomyces</taxon>
    </lineage>
</organism>
<keyword evidence="2" id="KW-0472">Membrane</keyword>
<dbReference type="EMBL" id="BMSV01000004">
    <property type="protein sequence ID" value="GGQ05330.1"/>
    <property type="molecule type" value="Genomic_DNA"/>
</dbReference>
<sequence>MPFEDELGEALRRVGDSFDTDRQEKLIMTATERGRHSVRRRRTWAVAASVIALGVLGTGAYASGILPDLDREASVADETPVVGGERVLATFEKLLPDGTISRRKDFPRKPGEYVHVSFVYDDGRSGAGLVDFRMGVADPRRGDTGRDTSRSGRTGKAGAAEVWHDRNQEVTPDGHFIEVTVWNAPDPKSPRGSRPEPVLWGDVTRLMRAGEWRKELDRLPKPDPLLGEKPMDPAWVRPPVTVTGPGMAATLTSLLPKGTITAPDGRDTSHPLGPAGSVLYDDGEGGARVEVALYRVDPDGPSTQQFTRCYPRACKRQELPGGSAVDAYEARPGKGLVERKATYVSAGGDMVEVTAWNAPGEKRRPVRDEPPLTLEQLKSVAMSPAWKKALGALPAAPEEETGGPTRPTAPYRYMDELGIEGKRIEDEDGLGPGLIELRRDESRRNTTSEPQLAVRQEPVEGGGKGVVRWVVTGARPGGVYVTVTAYNAPAPDADATRTTPAVGLPLLKATVLSGLWNDETYLRSLEARR</sequence>
<comment type="caution">
    <text evidence="3">The sequence shown here is derived from an EMBL/GenBank/DDBJ whole genome shotgun (WGS) entry which is preliminary data.</text>
</comment>
<evidence type="ECO:0000256" key="1">
    <source>
        <dbReference type="SAM" id="MobiDB-lite"/>
    </source>
</evidence>
<evidence type="ECO:0000313" key="4">
    <source>
        <dbReference type="Proteomes" id="UP000654123"/>
    </source>
</evidence>
<reference evidence="3" key="2">
    <citation type="submission" date="2020-09" db="EMBL/GenBank/DDBJ databases">
        <authorList>
            <person name="Sun Q."/>
            <person name="Ohkuma M."/>
        </authorList>
    </citation>
    <scope>NUCLEOTIDE SEQUENCE</scope>
    <source>
        <strain evidence="3">JCM 4335</strain>
    </source>
</reference>
<keyword evidence="2" id="KW-0812">Transmembrane</keyword>
<feature type="transmembrane region" description="Helical" evidence="2">
    <location>
        <begin position="43"/>
        <end position="62"/>
    </location>
</feature>
<keyword evidence="4" id="KW-1185">Reference proteome</keyword>
<proteinExistence type="predicted"/>
<protein>
    <submittedName>
        <fullName evidence="3">Uncharacterized protein</fullName>
    </submittedName>
</protein>
<dbReference type="Proteomes" id="UP000654123">
    <property type="component" value="Unassembled WGS sequence"/>
</dbReference>
<feature type="compositionally biased region" description="Basic and acidic residues" evidence="1">
    <location>
        <begin position="139"/>
        <end position="150"/>
    </location>
</feature>
<gene>
    <name evidence="3" type="ORF">GCM10010249_24710</name>
</gene>
<name>A0A918EL62_9ACTN</name>
<accession>A0A918EL62</accession>
<evidence type="ECO:0000256" key="2">
    <source>
        <dbReference type="SAM" id="Phobius"/>
    </source>
</evidence>
<dbReference type="RefSeq" id="WP_189532841.1">
    <property type="nucleotide sequence ID" value="NZ_BMSV01000004.1"/>
</dbReference>
<keyword evidence="2" id="KW-1133">Transmembrane helix</keyword>